<proteinExistence type="inferred from homology"/>
<dbReference type="GO" id="GO:0048038">
    <property type="term" value="F:quinone binding"/>
    <property type="evidence" value="ECO:0007669"/>
    <property type="project" value="UniProtKB-UniRule"/>
</dbReference>
<accession>A0A2S5KPF7</accession>
<feature type="transmembrane region" description="Helical" evidence="2">
    <location>
        <begin position="139"/>
        <end position="159"/>
    </location>
</feature>
<keyword evidence="2" id="KW-1003">Cell membrane</keyword>
<keyword evidence="2" id="KW-0812">Transmembrane</keyword>
<feature type="transmembrane region" description="Helical" evidence="2">
    <location>
        <begin position="91"/>
        <end position="111"/>
    </location>
</feature>
<dbReference type="Proteomes" id="UP000238196">
    <property type="component" value="Unassembled WGS sequence"/>
</dbReference>
<dbReference type="InterPro" id="IPR001457">
    <property type="entry name" value="NADH_UbQ/plastoQ_OxRdtase_su6"/>
</dbReference>
<dbReference type="PANTHER" id="PTHR33269:SF17">
    <property type="entry name" value="NADH-UBIQUINONE OXIDOREDUCTASE CHAIN 6"/>
    <property type="match status" value="1"/>
</dbReference>
<comment type="catalytic activity">
    <reaction evidence="2">
        <text>a quinone + NADH + 5 H(+)(in) = a quinol + NAD(+) + 4 H(+)(out)</text>
        <dbReference type="Rhea" id="RHEA:57888"/>
        <dbReference type="ChEBI" id="CHEBI:15378"/>
        <dbReference type="ChEBI" id="CHEBI:24646"/>
        <dbReference type="ChEBI" id="CHEBI:57540"/>
        <dbReference type="ChEBI" id="CHEBI:57945"/>
        <dbReference type="ChEBI" id="CHEBI:132124"/>
    </reaction>
</comment>
<dbReference type="InterPro" id="IPR042106">
    <property type="entry name" value="Nuo/plastoQ_OxRdtase_6_NuoJ"/>
</dbReference>
<feature type="transmembrane region" description="Helical" evidence="2">
    <location>
        <begin position="32"/>
        <end position="53"/>
    </location>
</feature>
<comment type="caution">
    <text evidence="3">The sequence shown here is derived from an EMBL/GenBank/DDBJ whole genome shotgun (WGS) entry which is preliminary data.</text>
</comment>
<dbReference type="Gene3D" id="1.20.120.1200">
    <property type="entry name" value="NADH-ubiquinone/plastoquinone oxidoreductase chain 6, subunit NuoJ"/>
    <property type="match status" value="1"/>
</dbReference>
<name>A0A2S5KPF7_9PROT</name>
<keyword evidence="2" id="KW-1133">Transmembrane helix</keyword>
<feature type="transmembrane region" description="Helical" evidence="2">
    <location>
        <begin position="6"/>
        <end position="25"/>
    </location>
</feature>
<dbReference type="EMBL" id="PRLP01000048">
    <property type="protein sequence ID" value="PPC76563.1"/>
    <property type="molecule type" value="Genomic_DNA"/>
</dbReference>
<organism evidence="3 4">
    <name type="scientific">Proteobacteria bacterium 228</name>
    <dbReference type="NCBI Taxonomy" id="2083153"/>
    <lineage>
        <taxon>Bacteria</taxon>
        <taxon>Pseudomonadati</taxon>
        <taxon>Pseudomonadota</taxon>
    </lineage>
</organism>
<dbReference type="Pfam" id="PF00499">
    <property type="entry name" value="Oxidored_q3"/>
    <property type="match status" value="1"/>
</dbReference>
<dbReference type="AlphaFoldDB" id="A0A2S5KPF7"/>
<evidence type="ECO:0000313" key="4">
    <source>
        <dbReference type="Proteomes" id="UP000238196"/>
    </source>
</evidence>
<comment type="similarity">
    <text evidence="1 2">Belongs to the complex I subunit 6 family.</text>
</comment>
<comment type="subcellular location">
    <subcellularLocation>
        <location evidence="2">Cell membrane</location>
        <topology evidence="2">Multi-pass membrane protein</topology>
    </subcellularLocation>
</comment>
<keyword evidence="2" id="KW-0472">Membrane</keyword>
<keyword evidence="2" id="KW-0520">NAD</keyword>
<evidence type="ECO:0000256" key="2">
    <source>
        <dbReference type="RuleBase" id="RU004429"/>
    </source>
</evidence>
<evidence type="ECO:0000313" key="3">
    <source>
        <dbReference type="EMBL" id="PPC76563.1"/>
    </source>
</evidence>
<dbReference type="GO" id="GO:0005886">
    <property type="term" value="C:plasma membrane"/>
    <property type="evidence" value="ECO:0007669"/>
    <property type="project" value="UniProtKB-SubCell"/>
</dbReference>
<dbReference type="PANTHER" id="PTHR33269">
    <property type="entry name" value="NADH-UBIQUINONE OXIDOREDUCTASE CHAIN 6"/>
    <property type="match status" value="1"/>
</dbReference>
<dbReference type="OrthoDB" id="5293968at2"/>
<gene>
    <name evidence="3" type="ORF">C4K68_14865</name>
</gene>
<reference evidence="3 4" key="1">
    <citation type="submission" date="2018-02" db="EMBL/GenBank/DDBJ databases">
        <title>novel marine gammaproteobacteria from coastal saline agro ecosystem.</title>
        <authorList>
            <person name="Krishnan R."/>
            <person name="Ramesh Kumar N."/>
        </authorList>
    </citation>
    <scope>NUCLEOTIDE SEQUENCE [LARGE SCALE GENOMIC DNA]</scope>
    <source>
        <strain evidence="3 4">228</strain>
    </source>
</reference>
<sequence length="177" mass="19764">MMLWHFVFWLSCAVAVVCSASLLFVRKPMHGAVYLTTAMCALALAFYLLGAPFIAMMQLILYVGAIMVLFVFVIMLSPLQETFPLQLQDRSLWPGLILLILMLLELGALLFGGLQVDPTTPQIIDSKAVGELLFGHYKLAVEAISTLLLAALVGVMYFARHLQRHQERKLPEQQEAK</sequence>
<dbReference type="GO" id="GO:0008137">
    <property type="term" value="F:NADH dehydrogenase (ubiquinone) activity"/>
    <property type="evidence" value="ECO:0007669"/>
    <property type="project" value="UniProtKB-UniRule"/>
</dbReference>
<keyword evidence="2" id="KW-0874">Quinone</keyword>
<comment type="function">
    <text evidence="2">NDH-1 shuttles electrons from NADH, via FMN and iron-sulfur (Fe-S) centers, to quinones in the respiratory chain. Couples the redox reaction to proton translocation (for every two electrons transferred, four hydrogen ions are translocated across the cytoplasmic membrane), and thus conserves the redox energy in a proton gradient.</text>
</comment>
<dbReference type="EC" id="7.1.1.-" evidence="2"/>
<evidence type="ECO:0000256" key="1">
    <source>
        <dbReference type="ARBA" id="ARBA00005698"/>
    </source>
</evidence>
<protein>
    <recommendedName>
        <fullName evidence="2">NADH-quinone oxidoreductase subunit J</fullName>
        <ecNumber evidence="2">7.1.1.-</ecNumber>
    </recommendedName>
</protein>
<feature type="transmembrane region" description="Helical" evidence="2">
    <location>
        <begin position="59"/>
        <end position="79"/>
    </location>
</feature>